<sequence>MSLKIYHNPRCSKSRQTLALIREEGLEPEIIEYLITPPSEAELDHILTMLDIEPLALMRTGEAEFKEQIKGKELNRAQTIALMVSYPKVIERPIVVNGGKAAVGRPPESVLDIL</sequence>
<dbReference type="PANTHER" id="PTHR30041:SF4">
    <property type="entry name" value="ARSENATE REDUCTASE"/>
    <property type="match status" value="1"/>
</dbReference>
<reference evidence="5 6" key="1">
    <citation type="submission" date="2016-12" db="EMBL/GenBank/DDBJ databases">
        <title>Isolation and genomic insights into novel planktonic Zetaproteobacteria from stratified waters of the Chesapeake Bay.</title>
        <authorList>
            <person name="McAllister S.M."/>
            <person name="Kato S."/>
            <person name="Chan C.S."/>
            <person name="Chiu B.K."/>
            <person name="Field E.K."/>
        </authorList>
    </citation>
    <scope>NUCLEOTIDE SEQUENCE [LARGE SCALE GENOMIC DNA]</scope>
    <source>
        <strain evidence="5 6">CP-5</strain>
    </source>
</reference>
<dbReference type="CDD" id="cd03034">
    <property type="entry name" value="ArsC_ArsC"/>
    <property type="match status" value="1"/>
</dbReference>
<dbReference type="Gene3D" id="3.40.30.10">
    <property type="entry name" value="Glutaredoxin"/>
    <property type="match status" value="1"/>
</dbReference>
<evidence type="ECO:0000256" key="1">
    <source>
        <dbReference type="ARBA" id="ARBA00007198"/>
    </source>
</evidence>
<dbReference type="InterPro" id="IPR036249">
    <property type="entry name" value="Thioredoxin-like_sf"/>
</dbReference>
<dbReference type="OrthoDB" id="5296790at2"/>
<evidence type="ECO:0000256" key="2">
    <source>
        <dbReference type="ARBA" id="ARBA00023002"/>
    </source>
</evidence>
<protein>
    <recommendedName>
        <fullName evidence="4">Arsenate reductase</fullName>
        <ecNumber evidence="4">1.20.4.1</ecNumber>
    </recommendedName>
</protein>
<dbReference type="RefSeq" id="WP_100276668.1">
    <property type="nucleotide sequence ID" value="NZ_CP018799.1"/>
</dbReference>
<evidence type="ECO:0000313" key="5">
    <source>
        <dbReference type="EMBL" id="ATX78686.1"/>
    </source>
</evidence>
<dbReference type="PANTHER" id="PTHR30041">
    <property type="entry name" value="ARSENATE REDUCTASE"/>
    <property type="match status" value="1"/>
</dbReference>
<proteinExistence type="inferred from homology"/>
<evidence type="ECO:0000256" key="4">
    <source>
        <dbReference type="RuleBase" id="RU362029"/>
    </source>
</evidence>
<dbReference type="PROSITE" id="PS51353">
    <property type="entry name" value="ARSC"/>
    <property type="match status" value="1"/>
</dbReference>
<dbReference type="Pfam" id="PF03960">
    <property type="entry name" value="ArsC"/>
    <property type="match status" value="1"/>
</dbReference>
<dbReference type="Proteomes" id="UP000231701">
    <property type="component" value="Chromosome"/>
</dbReference>
<name>A0A2K8L365_MARES</name>
<organism evidence="5 6">
    <name type="scientific">Mariprofundus aestuarium</name>
    <dbReference type="NCBI Taxonomy" id="1921086"/>
    <lineage>
        <taxon>Bacteria</taxon>
        <taxon>Pseudomonadati</taxon>
        <taxon>Pseudomonadota</taxon>
        <taxon>Candidatius Mariprofundia</taxon>
        <taxon>Mariprofundales</taxon>
        <taxon>Mariprofundaceae</taxon>
        <taxon>Mariprofundus</taxon>
    </lineage>
</organism>
<dbReference type="EC" id="1.20.4.1" evidence="4"/>
<dbReference type="InterPro" id="IPR006659">
    <property type="entry name" value="Arsenate_reductase"/>
</dbReference>
<evidence type="ECO:0000313" key="6">
    <source>
        <dbReference type="Proteomes" id="UP000231701"/>
    </source>
</evidence>
<dbReference type="InterPro" id="IPR006660">
    <property type="entry name" value="Arsenate_reductase-like"/>
</dbReference>
<comment type="similarity">
    <text evidence="1 3 4">Belongs to the ArsC family.</text>
</comment>
<evidence type="ECO:0000256" key="3">
    <source>
        <dbReference type="PROSITE-ProRule" id="PRU01282"/>
    </source>
</evidence>
<dbReference type="NCBIfam" id="TIGR00014">
    <property type="entry name" value="arsC"/>
    <property type="match status" value="1"/>
</dbReference>
<dbReference type="EMBL" id="CP018799">
    <property type="protein sequence ID" value="ATX78686.1"/>
    <property type="molecule type" value="Genomic_DNA"/>
</dbReference>
<comment type="catalytic activity">
    <reaction evidence="4">
        <text>[glutaredoxin]-dithiol + arsenate + glutathione + H(+) = glutathionyl-S-S-[glutaredoxin] + arsenite + H2O</text>
        <dbReference type="Rhea" id="RHEA:22016"/>
        <dbReference type="Rhea" id="RHEA-COMP:10729"/>
        <dbReference type="Rhea" id="RHEA-COMP:17668"/>
        <dbReference type="ChEBI" id="CHEBI:15377"/>
        <dbReference type="ChEBI" id="CHEBI:15378"/>
        <dbReference type="ChEBI" id="CHEBI:29242"/>
        <dbReference type="ChEBI" id="CHEBI:29950"/>
        <dbReference type="ChEBI" id="CHEBI:48597"/>
        <dbReference type="ChEBI" id="CHEBI:57925"/>
        <dbReference type="ChEBI" id="CHEBI:146199"/>
        <dbReference type="EC" id="1.20.4.1"/>
    </reaction>
</comment>
<keyword evidence="6" id="KW-1185">Reference proteome</keyword>
<dbReference type="SUPFAM" id="SSF52833">
    <property type="entry name" value="Thioredoxin-like"/>
    <property type="match status" value="1"/>
</dbReference>
<dbReference type="KEGG" id="maes:Ga0123461_0234"/>
<gene>
    <name evidence="5" type="ORF">Ga0123461_0234</name>
</gene>
<keyword evidence="2 4" id="KW-0560">Oxidoreductase</keyword>
<accession>A0A2K8L365</accession>
<dbReference type="AlphaFoldDB" id="A0A2K8L365"/>
<dbReference type="GO" id="GO:0008794">
    <property type="term" value="F:arsenate reductase (glutaredoxin) activity"/>
    <property type="evidence" value="ECO:0007669"/>
    <property type="project" value="UniProtKB-UniRule"/>
</dbReference>